<evidence type="ECO:0000313" key="6">
    <source>
        <dbReference type="EMBL" id="PCK29113.1"/>
    </source>
</evidence>
<keyword evidence="3 6" id="KW-0378">Hydrolase</keyword>
<evidence type="ECO:0000313" key="7">
    <source>
        <dbReference type="Proteomes" id="UP000230886"/>
    </source>
</evidence>
<protein>
    <submittedName>
        <fullName evidence="6">MBL fold metallo-hydrolase</fullName>
    </submittedName>
</protein>
<sequence length="307" mass="33388">MSFTIDVGSARVTQLTELAHWPFPPRELFPQASEAEISEASARLAPEFFDEGSGDLVLAIHTYLVEIGGKAVVVDTGNGNSKHRPNLLPHHMFGTDYLARFAATGVSVDDVDLVVSTHLHPDHCGWNTALDAETWRPTFPRATYIFDRTELAALEQLAADGPHEGVVSDLAQTFEDSVRPVLDGAKWEAVDDGHVLVESEGTRVVVRSAPGHTPGHIVIEIRTADGGAVISGDVIHHPIQFLYPDLSQGGDADPEIARVTRRELLERCASEGLLLLPAHFPVDKPITVRLNEDDRPMAPSIYVARPA</sequence>
<proteinExistence type="inferred from homology"/>
<dbReference type="EMBL" id="NOVD01000001">
    <property type="protein sequence ID" value="PCK29113.1"/>
    <property type="molecule type" value="Genomic_DNA"/>
</dbReference>
<dbReference type="RefSeq" id="WP_099696941.1">
    <property type="nucleotide sequence ID" value="NZ_NOVD01000001.1"/>
</dbReference>
<dbReference type="GO" id="GO:0016787">
    <property type="term" value="F:hydrolase activity"/>
    <property type="evidence" value="ECO:0007669"/>
    <property type="project" value="UniProtKB-KW"/>
</dbReference>
<reference evidence="6 7" key="1">
    <citation type="submission" date="2017-07" db="EMBL/GenBank/DDBJ databases">
        <title>Draft sequence of Rhodococcus enclensis 23b-28.</title>
        <authorList>
            <person name="Besaury L."/>
            <person name="Sancelme M."/>
            <person name="Amato P."/>
            <person name="Lallement A."/>
            <person name="Delort A.-M."/>
        </authorList>
    </citation>
    <scope>NUCLEOTIDE SEQUENCE [LARGE SCALE GENOMIC DNA]</scope>
    <source>
        <strain evidence="6 7">23b-28</strain>
    </source>
</reference>
<accession>A0A2A5JHY3</accession>
<dbReference type="InterPro" id="IPR001279">
    <property type="entry name" value="Metallo-B-lactamas"/>
</dbReference>
<dbReference type="InterPro" id="IPR051013">
    <property type="entry name" value="MBL_superfamily_lactonases"/>
</dbReference>
<evidence type="ECO:0000256" key="4">
    <source>
        <dbReference type="ARBA" id="ARBA00022833"/>
    </source>
</evidence>
<organism evidence="6 7">
    <name type="scientific">Rhodococcus qingshengii</name>
    <dbReference type="NCBI Taxonomy" id="334542"/>
    <lineage>
        <taxon>Bacteria</taxon>
        <taxon>Bacillati</taxon>
        <taxon>Actinomycetota</taxon>
        <taxon>Actinomycetes</taxon>
        <taxon>Mycobacteriales</taxon>
        <taxon>Nocardiaceae</taxon>
        <taxon>Rhodococcus</taxon>
        <taxon>Rhodococcus erythropolis group</taxon>
    </lineage>
</organism>
<evidence type="ECO:0000256" key="3">
    <source>
        <dbReference type="ARBA" id="ARBA00022801"/>
    </source>
</evidence>
<evidence type="ECO:0000256" key="1">
    <source>
        <dbReference type="ARBA" id="ARBA00007749"/>
    </source>
</evidence>
<dbReference type="CDD" id="cd16277">
    <property type="entry name" value="metallo-hydrolase-like_MBL-fold"/>
    <property type="match status" value="1"/>
</dbReference>
<name>A0A2A5JHY3_RHOSG</name>
<dbReference type="AlphaFoldDB" id="A0A2A5JHY3"/>
<keyword evidence="2" id="KW-0479">Metal-binding</keyword>
<dbReference type="GO" id="GO:0046872">
    <property type="term" value="F:metal ion binding"/>
    <property type="evidence" value="ECO:0007669"/>
    <property type="project" value="UniProtKB-KW"/>
</dbReference>
<dbReference type="PANTHER" id="PTHR42978:SF6">
    <property type="entry name" value="QUORUM-QUENCHING LACTONASE YTNP-RELATED"/>
    <property type="match status" value="1"/>
</dbReference>
<dbReference type="Pfam" id="PF00753">
    <property type="entry name" value="Lactamase_B"/>
    <property type="match status" value="1"/>
</dbReference>
<comment type="caution">
    <text evidence="6">The sequence shown here is derived from an EMBL/GenBank/DDBJ whole genome shotgun (WGS) entry which is preliminary data.</text>
</comment>
<feature type="domain" description="Metallo-beta-lactamase" evidence="5">
    <location>
        <begin position="59"/>
        <end position="279"/>
    </location>
</feature>
<evidence type="ECO:0000259" key="5">
    <source>
        <dbReference type="SMART" id="SM00849"/>
    </source>
</evidence>
<comment type="similarity">
    <text evidence="1">Belongs to the metallo-beta-lactamase superfamily.</text>
</comment>
<dbReference type="SUPFAM" id="SSF56281">
    <property type="entry name" value="Metallo-hydrolase/oxidoreductase"/>
    <property type="match status" value="1"/>
</dbReference>
<dbReference type="SMART" id="SM00849">
    <property type="entry name" value="Lactamase_B"/>
    <property type="match status" value="1"/>
</dbReference>
<gene>
    <name evidence="6" type="ORF">CHR55_01640</name>
</gene>
<dbReference type="PANTHER" id="PTHR42978">
    <property type="entry name" value="QUORUM-QUENCHING LACTONASE YTNP-RELATED-RELATED"/>
    <property type="match status" value="1"/>
</dbReference>
<evidence type="ECO:0000256" key="2">
    <source>
        <dbReference type="ARBA" id="ARBA00022723"/>
    </source>
</evidence>
<dbReference type="Proteomes" id="UP000230886">
    <property type="component" value="Unassembled WGS sequence"/>
</dbReference>
<dbReference type="InterPro" id="IPR036866">
    <property type="entry name" value="RibonucZ/Hydroxyglut_hydro"/>
</dbReference>
<dbReference type="Gene3D" id="3.60.15.10">
    <property type="entry name" value="Ribonuclease Z/Hydroxyacylglutathione hydrolase-like"/>
    <property type="match status" value="1"/>
</dbReference>
<keyword evidence="4" id="KW-0862">Zinc</keyword>